<gene>
    <name evidence="1" type="ORF">LNINA_LOCUS14460</name>
</gene>
<organism evidence="1 2">
    <name type="scientific">Leptosia nina</name>
    <dbReference type="NCBI Taxonomy" id="320188"/>
    <lineage>
        <taxon>Eukaryota</taxon>
        <taxon>Metazoa</taxon>
        <taxon>Ecdysozoa</taxon>
        <taxon>Arthropoda</taxon>
        <taxon>Hexapoda</taxon>
        <taxon>Insecta</taxon>
        <taxon>Pterygota</taxon>
        <taxon>Neoptera</taxon>
        <taxon>Endopterygota</taxon>
        <taxon>Lepidoptera</taxon>
        <taxon>Glossata</taxon>
        <taxon>Ditrysia</taxon>
        <taxon>Papilionoidea</taxon>
        <taxon>Pieridae</taxon>
        <taxon>Pierinae</taxon>
        <taxon>Leptosia</taxon>
    </lineage>
</organism>
<dbReference type="AlphaFoldDB" id="A0AAV1K4R5"/>
<name>A0AAV1K4R5_9NEOP</name>
<protein>
    <submittedName>
        <fullName evidence="1">Uncharacterized protein</fullName>
    </submittedName>
</protein>
<sequence>MDRLAQGKGSVGPTRPPILALKKRTIGRSSLYVCVRDGERQRTRACVTEVCGAGGLFSRLSGREATSPSHDVREPCASSSAWAFCDCSSTFCDCSSAESG</sequence>
<accession>A0AAV1K4R5</accession>
<evidence type="ECO:0000313" key="1">
    <source>
        <dbReference type="EMBL" id="CAK1555660.1"/>
    </source>
</evidence>
<keyword evidence="2" id="KW-1185">Reference proteome</keyword>
<reference evidence="1 2" key="1">
    <citation type="submission" date="2023-11" db="EMBL/GenBank/DDBJ databases">
        <authorList>
            <person name="Okamura Y."/>
        </authorList>
    </citation>
    <scope>NUCLEOTIDE SEQUENCE [LARGE SCALE GENOMIC DNA]</scope>
</reference>
<comment type="caution">
    <text evidence="1">The sequence shown here is derived from an EMBL/GenBank/DDBJ whole genome shotgun (WGS) entry which is preliminary data.</text>
</comment>
<evidence type="ECO:0000313" key="2">
    <source>
        <dbReference type="Proteomes" id="UP001497472"/>
    </source>
</evidence>
<dbReference type="EMBL" id="CAVLEF010000280">
    <property type="protein sequence ID" value="CAK1555660.1"/>
    <property type="molecule type" value="Genomic_DNA"/>
</dbReference>
<proteinExistence type="predicted"/>
<dbReference type="Proteomes" id="UP001497472">
    <property type="component" value="Unassembled WGS sequence"/>
</dbReference>